<feature type="compositionally biased region" description="Basic residues" evidence="3">
    <location>
        <begin position="407"/>
        <end position="429"/>
    </location>
</feature>
<reference evidence="5" key="1">
    <citation type="submission" date="2023-07" db="EMBL/GenBank/DDBJ databases">
        <title>draft genome sequence of fig (Ficus carica).</title>
        <authorList>
            <person name="Takahashi T."/>
            <person name="Nishimura K."/>
        </authorList>
    </citation>
    <scope>NUCLEOTIDE SEQUENCE</scope>
</reference>
<dbReference type="Gene3D" id="3.40.50.1010">
    <property type="entry name" value="5'-nuclease"/>
    <property type="match status" value="1"/>
</dbReference>
<dbReference type="GO" id="GO:0003697">
    <property type="term" value="F:single-stranded DNA binding"/>
    <property type="evidence" value="ECO:0007669"/>
    <property type="project" value="TreeGrafter"/>
</dbReference>
<comment type="caution">
    <text evidence="5">The sequence shown here is derived from an EMBL/GenBank/DDBJ whole genome shotgun (WGS) entry which is preliminary data.</text>
</comment>
<evidence type="ECO:0000259" key="4">
    <source>
        <dbReference type="SMART" id="SM00484"/>
    </source>
</evidence>
<dbReference type="PRINTS" id="PR00853">
    <property type="entry name" value="XPGRADSUPER"/>
</dbReference>
<dbReference type="GO" id="GO:0004520">
    <property type="term" value="F:DNA endonuclease activity"/>
    <property type="evidence" value="ECO:0007669"/>
    <property type="project" value="TreeGrafter"/>
</dbReference>
<feature type="region of interest" description="Disordered" evidence="3">
    <location>
        <begin position="333"/>
        <end position="572"/>
    </location>
</feature>
<dbReference type="InterPro" id="IPR008918">
    <property type="entry name" value="HhH2"/>
</dbReference>
<dbReference type="InterPro" id="IPR029060">
    <property type="entry name" value="PIN-like_dom_sf"/>
</dbReference>
<comment type="subcellular location">
    <subcellularLocation>
        <location evidence="1">Nucleus</location>
    </subcellularLocation>
</comment>
<dbReference type="SUPFAM" id="SSF47807">
    <property type="entry name" value="5' to 3' exonuclease, C-terminal subdomain"/>
    <property type="match status" value="1"/>
</dbReference>
<feature type="domain" description="XPG-I" evidence="4">
    <location>
        <begin position="30"/>
        <end position="99"/>
    </location>
</feature>
<dbReference type="Proteomes" id="UP001187192">
    <property type="component" value="Unassembled WGS sequence"/>
</dbReference>
<dbReference type="CDD" id="cd09904">
    <property type="entry name" value="H3TH_XPG"/>
    <property type="match status" value="1"/>
</dbReference>
<dbReference type="InterPro" id="IPR036279">
    <property type="entry name" value="5-3_exonuclease_C_sf"/>
</dbReference>
<gene>
    <name evidence="5" type="ORF">TIFTF001_011683</name>
</gene>
<evidence type="ECO:0000313" key="6">
    <source>
        <dbReference type="Proteomes" id="UP001187192"/>
    </source>
</evidence>
<feature type="compositionally biased region" description="Basic residues" evidence="3">
    <location>
        <begin position="378"/>
        <end position="388"/>
    </location>
</feature>
<feature type="region of interest" description="Disordered" evidence="3">
    <location>
        <begin position="157"/>
        <end position="203"/>
    </location>
</feature>
<keyword evidence="6" id="KW-1185">Reference proteome</keyword>
<accession>A0AA88D0Z2</accession>
<dbReference type="GO" id="GO:0005634">
    <property type="term" value="C:nucleus"/>
    <property type="evidence" value="ECO:0007669"/>
    <property type="project" value="UniProtKB-SubCell"/>
</dbReference>
<sequence>MDLGAEQRRLERNAESVSSEMFTECQELLQMFGLPYIIAPMEAEAQCAYMELANLVDGVVTDDSDVFLFGGRSVYKNIFDDRKYVETYFMKDIENELGLTREKLIRMALLLGSDYTEGVSGIGIVNAIEVVHAFSEEDGLKKFREWIESPDPTILGNFGAQTDSSARKNGSNTGDNENSSRGNLEDGSSSHENNSEVQEQTQSADHIRDITKVFMDKHRKVSKNWHIPLSFPSEAVISAYICPQVDKSTEPFTWGKPDHFVLRKLCWEKFGWGSQKADELVVPVLKEYNKHETQLRLEAFYTFNERFAKIRSKRINKALKGITGNKSLELTDDAATEVSRKNKKKSKPQESEDDQLEKLPQGTEESVIRNRSNYGKKSTPKQSRKRKTPAVEVASESLTSSDDKQGTGRRSRVNGRGRGRGRARTAGRGKGKESTAYSVPEMSSSSDDDVQEVHMEKQEEPPELRRSTRVRKTVDYTGNDSEMDDLDKSVEQGDKKSFDGEPLQPDITWIQDLSETMASGLSQEKEQSTQKISPGDGLDEDCLEKGGGFCPDDGDNDQPNGSQRNDPYLEGEFSDEYLLGGGFCVDEGENENSISGQATAAIVENDDLSHCSGLERKDAYVSEPTTDQLDATMNDDQTKSDTSPGKTQRTPVGGLCAMPLLRKKRRKS</sequence>
<evidence type="ECO:0000256" key="2">
    <source>
        <dbReference type="ARBA" id="ARBA00023242"/>
    </source>
</evidence>
<feature type="compositionally biased region" description="Polar residues" evidence="3">
    <location>
        <begin position="511"/>
        <end position="522"/>
    </location>
</feature>
<dbReference type="InterPro" id="IPR006084">
    <property type="entry name" value="XPG/Rad2"/>
</dbReference>
<evidence type="ECO:0000256" key="1">
    <source>
        <dbReference type="ARBA" id="ARBA00004123"/>
    </source>
</evidence>
<dbReference type="GO" id="GO:0016788">
    <property type="term" value="F:hydrolase activity, acting on ester bonds"/>
    <property type="evidence" value="ECO:0007669"/>
    <property type="project" value="InterPro"/>
</dbReference>
<dbReference type="FunFam" id="3.40.50.1010:FF:000029">
    <property type="entry name" value="DNA repair protein UVH3"/>
    <property type="match status" value="1"/>
</dbReference>
<organism evidence="5 6">
    <name type="scientific">Ficus carica</name>
    <name type="common">Common fig</name>
    <dbReference type="NCBI Taxonomy" id="3494"/>
    <lineage>
        <taxon>Eukaryota</taxon>
        <taxon>Viridiplantae</taxon>
        <taxon>Streptophyta</taxon>
        <taxon>Embryophyta</taxon>
        <taxon>Tracheophyta</taxon>
        <taxon>Spermatophyta</taxon>
        <taxon>Magnoliopsida</taxon>
        <taxon>eudicotyledons</taxon>
        <taxon>Gunneridae</taxon>
        <taxon>Pentapetalae</taxon>
        <taxon>rosids</taxon>
        <taxon>fabids</taxon>
        <taxon>Rosales</taxon>
        <taxon>Moraceae</taxon>
        <taxon>Ficeae</taxon>
        <taxon>Ficus</taxon>
    </lineage>
</organism>
<feature type="compositionally biased region" description="Polar residues" evidence="3">
    <location>
        <begin position="159"/>
        <end position="203"/>
    </location>
</feature>
<feature type="compositionally biased region" description="Polar residues" evidence="3">
    <location>
        <begin position="623"/>
        <end position="650"/>
    </location>
</feature>
<dbReference type="CDD" id="cd09868">
    <property type="entry name" value="PIN_XPG_RAD2"/>
    <property type="match status" value="1"/>
</dbReference>
<protein>
    <recommendedName>
        <fullName evidence="4">XPG-I domain-containing protein</fullName>
    </recommendedName>
</protein>
<feature type="region of interest" description="Disordered" evidence="3">
    <location>
        <begin position="614"/>
        <end position="668"/>
    </location>
</feature>
<feature type="compositionally biased region" description="Basic and acidic residues" evidence="3">
    <location>
        <begin position="486"/>
        <end position="499"/>
    </location>
</feature>
<evidence type="ECO:0000256" key="3">
    <source>
        <dbReference type="SAM" id="MobiDB-lite"/>
    </source>
</evidence>
<feature type="compositionally biased region" description="Polar residues" evidence="3">
    <location>
        <begin position="435"/>
        <end position="445"/>
    </location>
</feature>
<dbReference type="Gene3D" id="1.10.150.20">
    <property type="entry name" value="5' to 3' exonuclease, C-terminal subdomain"/>
    <property type="match status" value="1"/>
</dbReference>
<name>A0AA88D0Z2_FICCA</name>
<dbReference type="PANTHER" id="PTHR16171:SF7">
    <property type="entry name" value="DNA REPAIR PROTEIN RAD2"/>
    <property type="match status" value="1"/>
</dbReference>
<dbReference type="FunFam" id="1.10.150.20:FF:000050">
    <property type="entry name" value="DNA repair protein UVH3"/>
    <property type="match status" value="1"/>
</dbReference>
<evidence type="ECO:0000313" key="5">
    <source>
        <dbReference type="EMBL" id="GMN42473.1"/>
    </source>
</evidence>
<dbReference type="Pfam" id="PF00867">
    <property type="entry name" value="XPG_I"/>
    <property type="match status" value="1"/>
</dbReference>
<dbReference type="SMART" id="SM00484">
    <property type="entry name" value="XPGI"/>
    <property type="match status" value="1"/>
</dbReference>
<dbReference type="SUPFAM" id="SSF88723">
    <property type="entry name" value="PIN domain-like"/>
    <property type="match status" value="1"/>
</dbReference>
<dbReference type="AlphaFoldDB" id="A0AA88D0Z2"/>
<dbReference type="InterPro" id="IPR006086">
    <property type="entry name" value="XPG-I_dom"/>
</dbReference>
<dbReference type="InterPro" id="IPR019974">
    <property type="entry name" value="XPG_CS"/>
</dbReference>
<feature type="compositionally biased region" description="Basic and acidic residues" evidence="3">
    <location>
        <begin position="451"/>
        <end position="466"/>
    </location>
</feature>
<dbReference type="SMART" id="SM00279">
    <property type="entry name" value="HhH2"/>
    <property type="match status" value="1"/>
</dbReference>
<dbReference type="PROSITE" id="PS00842">
    <property type="entry name" value="XPG_2"/>
    <property type="match status" value="1"/>
</dbReference>
<keyword evidence="2" id="KW-0539">Nucleus</keyword>
<dbReference type="EMBL" id="BTGU01000014">
    <property type="protein sequence ID" value="GMN42473.1"/>
    <property type="molecule type" value="Genomic_DNA"/>
</dbReference>
<proteinExistence type="predicted"/>
<dbReference type="PANTHER" id="PTHR16171">
    <property type="entry name" value="DNA REPAIR PROTEIN COMPLEMENTING XP-G CELLS-RELATED"/>
    <property type="match status" value="1"/>
</dbReference>